<keyword evidence="3" id="KW-1185">Reference proteome</keyword>
<organism evidence="2 3">
    <name type="scientific">Melanomma pulvis-pyrius CBS 109.77</name>
    <dbReference type="NCBI Taxonomy" id="1314802"/>
    <lineage>
        <taxon>Eukaryota</taxon>
        <taxon>Fungi</taxon>
        <taxon>Dikarya</taxon>
        <taxon>Ascomycota</taxon>
        <taxon>Pezizomycotina</taxon>
        <taxon>Dothideomycetes</taxon>
        <taxon>Pleosporomycetidae</taxon>
        <taxon>Pleosporales</taxon>
        <taxon>Melanommataceae</taxon>
        <taxon>Melanomma</taxon>
    </lineage>
</organism>
<gene>
    <name evidence="2" type="ORF">K505DRAFT_330367</name>
</gene>
<reference evidence="2" key="1">
    <citation type="journal article" date="2020" name="Stud. Mycol.">
        <title>101 Dothideomycetes genomes: a test case for predicting lifestyles and emergence of pathogens.</title>
        <authorList>
            <person name="Haridas S."/>
            <person name="Albert R."/>
            <person name="Binder M."/>
            <person name="Bloem J."/>
            <person name="Labutti K."/>
            <person name="Salamov A."/>
            <person name="Andreopoulos B."/>
            <person name="Baker S."/>
            <person name="Barry K."/>
            <person name="Bills G."/>
            <person name="Bluhm B."/>
            <person name="Cannon C."/>
            <person name="Castanera R."/>
            <person name="Culley D."/>
            <person name="Daum C."/>
            <person name="Ezra D."/>
            <person name="Gonzalez J."/>
            <person name="Henrissat B."/>
            <person name="Kuo A."/>
            <person name="Liang C."/>
            <person name="Lipzen A."/>
            <person name="Lutzoni F."/>
            <person name="Magnuson J."/>
            <person name="Mondo S."/>
            <person name="Nolan M."/>
            <person name="Ohm R."/>
            <person name="Pangilinan J."/>
            <person name="Park H.-J."/>
            <person name="Ramirez L."/>
            <person name="Alfaro M."/>
            <person name="Sun H."/>
            <person name="Tritt A."/>
            <person name="Yoshinaga Y."/>
            <person name="Zwiers L.-H."/>
            <person name="Turgeon B."/>
            <person name="Goodwin S."/>
            <person name="Spatafora J."/>
            <person name="Crous P."/>
            <person name="Grigoriev I."/>
        </authorList>
    </citation>
    <scope>NUCLEOTIDE SEQUENCE</scope>
    <source>
        <strain evidence="2">CBS 109.77</strain>
    </source>
</reference>
<name>A0A6A6WR29_9PLEO</name>
<dbReference type="EMBL" id="MU002467">
    <property type="protein sequence ID" value="KAF2786433.1"/>
    <property type="molecule type" value="Genomic_DNA"/>
</dbReference>
<evidence type="ECO:0000313" key="3">
    <source>
        <dbReference type="Proteomes" id="UP000799757"/>
    </source>
</evidence>
<dbReference type="Proteomes" id="UP000799757">
    <property type="component" value="Unassembled WGS sequence"/>
</dbReference>
<dbReference type="AlphaFoldDB" id="A0A6A6WR29"/>
<dbReference type="PANTHER" id="PTHR21405">
    <property type="entry name" value="CDNA SEQUENCE BC021608"/>
    <property type="match status" value="1"/>
</dbReference>
<protein>
    <submittedName>
        <fullName evidence="2">Uncharacterized protein</fullName>
    </submittedName>
</protein>
<dbReference type="OrthoDB" id="539634at2759"/>
<evidence type="ECO:0000256" key="1">
    <source>
        <dbReference type="ARBA" id="ARBA00006995"/>
    </source>
</evidence>
<proteinExistence type="inferred from homology"/>
<accession>A0A6A6WR29</accession>
<evidence type="ECO:0000313" key="2">
    <source>
        <dbReference type="EMBL" id="KAF2786433.1"/>
    </source>
</evidence>
<sequence>MAIPTVSTSLSANDTRILQALFDPETLPSSVAKSQDASAIDTDLPPHPIISTSQLAILETQQNELVRSIDASKQGDEVSISAIDAVTEEMDAVTERYPEYPSAYVNRAMLRRMRLESTLSSNSISTTISSRDPQNKLNLFTSSPPQITPLFADLSLAIASCLPPSSSPTSPVSAYRARILRTAYSHRAYLYLKAAESGIEWQGKQKGELEELASRDFAQAARFGDEKAREMSVRTNPYAKMCGAIVREALSEEIRESGLGGYREGKI</sequence>
<dbReference type="InterPro" id="IPR038906">
    <property type="entry name" value="TTC36"/>
</dbReference>
<dbReference type="GO" id="GO:0006570">
    <property type="term" value="P:tyrosine metabolic process"/>
    <property type="evidence" value="ECO:0007669"/>
    <property type="project" value="TreeGrafter"/>
</dbReference>
<comment type="similarity">
    <text evidence="1">Belongs to the TTC36 family.</text>
</comment>
<dbReference type="PANTHER" id="PTHR21405:SF0">
    <property type="entry name" value="TETRATRICOPEPTIDE REPEAT PROTEIN 36"/>
    <property type="match status" value="1"/>
</dbReference>